<dbReference type="GO" id="GO:0017000">
    <property type="term" value="P:antibiotic biosynthetic process"/>
    <property type="evidence" value="ECO:0007669"/>
    <property type="project" value="UniProtKB-ARBA"/>
</dbReference>
<feature type="domain" description="Peptidase S33 tripeptidyl aminopeptidase-like C-terminal" evidence="5">
    <location>
        <begin position="513"/>
        <end position="613"/>
    </location>
</feature>
<feature type="domain" description="AB hydrolase-1" evidence="4">
    <location>
        <begin position="118"/>
        <end position="327"/>
    </location>
</feature>
<reference evidence="6" key="2">
    <citation type="journal article" date="2023" name="IMA Fungus">
        <title>Comparative genomic study of the Penicillium genus elucidates a diverse pangenome and 15 lateral gene transfer events.</title>
        <authorList>
            <person name="Petersen C."/>
            <person name="Sorensen T."/>
            <person name="Nielsen M.R."/>
            <person name="Sondergaard T.E."/>
            <person name="Sorensen J.L."/>
            <person name="Fitzpatrick D.A."/>
            <person name="Frisvad J.C."/>
            <person name="Nielsen K.L."/>
        </authorList>
    </citation>
    <scope>NUCLEOTIDE SEQUENCE</scope>
    <source>
        <strain evidence="6">IBT 21917</strain>
    </source>
</reference>
<evidence type="ECO:0000313" key="7">
    <source>
        <dbReference type="Proteomes" id="UP001146351"/>
    </source>
</evidence>
<comment type="similarity">
    <text evidence="1">Belongs to the peptidase S33 family.</text>
</comment>
<gene>
    <name evidence="6" type="ORF">N7492_004533</name>
</gene>
<dbReference type="Proteomes" id="UP001146351">
    <property type="component" value="Unassembled WGS sequence"/>
</dbReference>
<accession>A0A9W9LR19</accession>
<dbReference type="AlphaFoldDB" id="A0A9W9LR19"/>
<dbReference type="SUPFAM" id="SSF53474">
    <property type="entry name" value="alpha/beta-Hydrolases"/>
    <property type="match status" value="1"/>
</dbReference>
<protein>
    <recommendedName>
        <fullName evidence="8">Proteinase</fullName>
    </recommendedName>
</protein>
<keyword evidence="2" id="KW-0378">Hydrolase</keyword>
<dbReference type="InterPro" id="IPR051601">
    <property type="entry name" value="Serine_prot/Carboxylest_S33"/>
</dbReference>
<dbReference type="OrthoDB" id="425534at2759"/>
<sequence length="659" mass="71621">MDCKSEMPRLRPVRSASSRRGWTPCWGLVLLAMALYALYRTRHSPAAGPSVIAAPFSWEHITPSESLQYHDCGDGFQCARLEVPMDYSHTGIPGRKFALAVVRLPAKVPVGDPRYGGPVLINPGGPGGSGALSAFLSGRNLQTIVDAEGGPSTNSATNDKYFDIIGFDPRGVGSTTPAVTCFPDPTSQRNWELQLEAEGMLGSCPDALRRNWQRNEALNLGCSVYDMAASKGEEPFMNYINTPLVARDMITIVERHGEWREKEGLKAQAAHEKCHGADRTSAIADRTKWHRGQEPLLYWGRSYGTVLGTTFAALFPDRVSRAVLDGVVNMDTYYEGRGPNVVVDADAIFDRFGHYCDTVGPDGCPFYVSGGPDAIKNAYWALEDQILNRSVPVIASASRGPEVVTWTDVKAILRIAVYQPLLAFPALAEKMAELARGNAIPLADFKHRRHFGACPSAECSIAGPWSPACAREQDNSLYASAAILCTDAEYLTKSGVDKFMASWNSLKTDSATLGDYWAQLQLSCVGWKAEAKYKFSGPWGGVTSHPMLFVGNTLDPVTPLRSAQHMSQQFPGSAVLQQNSEGHTTIAAPSMCVARAIRDYFQAGTLPQNSTLCEADMKPLIGRVEHAGALAQDMSPGDRVLFGALMAEVRAGHWRDVPL</sequence>
<reference evidence="6" key="1">
    <citation type="submission" date="2022-11" db="EMBL/GenBank/DDBJ databases">
        <authorList>
            <person name="Petersen C."/>
        </authorList>
    </citation>
    <scope>NUCLEOTIDE SEQUENCE</scope>
    <source>
        <strain evidence="6">IBT 21917</strain>
    </source>
</reference>
<dbReference type="GO" id="GO:0072330">
    <property type="term" value="P:monocarboxylic acid biosynthetic process"/>
    <property type="evidence" value="ECO:0007669"/>
    <property type="project" value="UniProtKB-ARBA"/>
</dbReference>
<feature type="transmembrane region" description="Helical" evidence="3">
    <location>
        <begin position="21"/>
        <end position="39"/>
    </location>
</feature>
<dbReference type="Gene3D" id="3.40.50.1820">
    <property type="entry name" value="alpha/beta hydrolase"/>
    <property type="match status" value="1"/>
</dbReference>
<dbReference type="Pfam" id="PF08386">
    <property type="entry name" value="Abhydrolase_4"/>
    <property type="match status" value="1"/>
</dbReference>
<organism evidence="6 7">
    <name type="scientific">Penicillium capsulatum</name>
    <dbReference type="NCBI Taxonomy" id="69766"/>
    <lineage>
        <taxon>Eukaryota</taxon>
        <taxon>Fungi</taxon>
        <taxon>Dikarya</taxon>
        <taxon>Ascomycota</taxon>
        <taxon>Pezizomycotina</taxon>
        <taxon>Eurotiomycetes</taxon>
        <taxon>Eurotiomycetidae</taxon>
        <taxon>Eurotiales</taxon>
        <taxon>Aspergillaceae</taxon>
        <taxon>Penicillium</taxon>
    </lineage>
</organism>
<evidence type="ECO:0000259" key="5">
    <source>
        <dbReference type="Pfam" id="PF08386"/>
    </source>
</evidence>
<dbReference type="InterPro" id="IPR000073">
    <property type="entry name" value="AB_hydrolase_1"/>
</dbReference>
<keyword evidence="3" id="KW-1133">Transmembrane helix</keyword>
<dbReference type="PANTHER" id="PTHR43248">
    <property type="entry name" value="2-SUCCINYL-6-HYDROXY-2,4-CYCLOHEXADIENE-1-CARBOXYLATE SYNTHASE"/>
    <property type="match status" value="1"/>
</dbReference>
<evidence type="ECO:0000259" key="4">
    <source>
        <dbReference type="Pfam" id="PF00561"/>
    </source>
</evidence>
<evidence type="ECO:0000256" key="3">
    <source>
        <dbReference type="SAM" id="Phobius"/>
    </source>
</evidence>
<keyword evidence="3" id="KW-0812">Transmembrane</keyword>
<keyword evidence="3" id="KW-0472">Membrane</keyword>
<comment type="caution">
    <text evidence="6">The sequence shown here is derived from an EMBL/GenBank/DDBJ whole genome shotgun (WGS) entry which is preliminary data.</text>
</comment>
<evidence type="ECO:0000256" key="2">
    <source>
        <dbReference type="ARBA" id="ARBA00022801"/>
    </source>
</evidence>
<evidence type="ECO:0008006" key="8">
    <source>
        <dbReference type="Google" id="ProtNLM"/>
    </source>
</evidence>
<dbReference type="EMBL" id="JAPQKO010000003">
    <property type="protein sequence ID" value="KAJ5171940.1"/>
    <property type="molecule type" value="Genomic_DNA"/>
</dbReference>
<dbReference type="PANTHER" id="PTHR43248:SF25">
    <property type="entry name" value="AB HYDROLASE-1 DOMAIN-CONTAINING PROTEIN-RELATED"/>
    <property type="match status" value="1"/>
</dbReference>
<dbReference type="InterPro" id="IPR013595">
    <property type="entry name" value="Pept_S33_TAP-like_C"/>
</dbReference>
<dbReference type="Pfam" id="PF00561">
    <property type="entry name" value="Abhydrolase_1"/>
    <property type="match status" value="1"/>
</dbReference>
<evidence type="ECO:0000256" key="1">
    <source>
        <dbReference type="ARBA" id="ARBA00010088"/>
    </source>
</evidence>
<dbReference type="InterPro" id="IPR029058">
    <property type="entry name" value="AB_hydrolase_fold"/>
</dbReference>
<keyword evidence="7" id="KW-1185">Reference proteome</keyword>
<dbReference type="GO" id="GO:0016787">
    <property type="term" value="F:hydrolase activity"/>
    <property type="evidence" value="ECO:0007669"/>
    <property type="project" value="UniProtKB-KW"/>
</dbReference>
<proteinExistence type="inferred from homology"/>
<name>A0A9W9LR19_9EURO</name>
<evidence type="ECO:0000313" key="6">
    <source>
        <dbReference type="EMBL" id="KAJ5171940.1"/>
    </source>
</evidence>